<evidence type="ECO:0000313" key="2">
    <source>
        <dbReference type="EMBL" id="CAF0990465.1"/>
    </source>
</evidence>
<feature type="transmembrane region" description="Helical" evidence="1">
    <location>
        <begin position="146"/>
        <end position="168"/>
    </location>
</feature>
<protein>
    <submittedName>
        <fullName evidence="2">Uncharacterized protein</fullName>
    </submittedName>
</protein>
<keyword evidence="1" id="KW-0472">Membrane</keyword>
<reference evidence="2" key="1">
    <citation type="submission" date="2021-02" db="EMBL/GenBank/DDBJ databases">
        <authorList>
            <person name="Nowell W R."/>
        </authorList>
    </citation>
    <scope>NUCLEOTIDE SEQUENCE</scope>
</reference>
<keyword evidence="1" id="KW-1133">Transmembrane helix</keyword>
<keyword evidence="3" id="KW-1185">Reference proteome</keyword>
<sequence length="189" mass="21330">MAYSTTNKVTLNQKTSLFNIELYQCNTKLNTTATVSNREIMKNLVASCKFNCCTSDYSNKTTSLNICQVTVRSSSSVCLGRLCYSGRCEQYKILANMLKTTKQTNETFAINEIRSSFGTISWSSIVNSAQTKWTSWIERTSGTIRYTILISMLIVGISLTFATTMLILKSIRQSIMISDRKAYRYTLLS</sequence>
<name>A0A814G2D6_ADIRI</name>
<proteinExistence type="predicted"/>
<gene>
    <name evidence="2" type="ORF">XAT740_LOCUS12668</name>
</gene>
<evidence type="ECO:0000313" key="3">
    <source>
        <dbReference type="Proteomes" id="UP000663828"/>
    </source>
</evidence>
<organism evidence="2 3">
    <name type="scientific">Adineta ricciae</name>
    <name type="common">Rotifer</name>
    <dbReference type="NCBI Taxonomy" id="249248"/>
    <lineage>
        <taxon>Eukaryota</taxon>
        <taxon>Metazoa</taxon>
        <taxon>Spiralia</taxon>
        <taxon>Gnathifera</taxon>
        <taxon>Rotifera</taxon>
        <taxon>Eurotatoria</taxon>
        <taxon>Bdelloidea</taxon>
        <taxon>Adinetida</taxon>
        <taxon>Adinetidae</taxon>
        <taxon>Adineta</taxon>
    </lineage>
</organism>
<accession>A0A814G2D6</accession>
<comment type="caution">
    <text evidence="2">The sequence shown here is derived from an EMBL/GenBank/DDBJ whole genome shotgun (WGS) entry which is preliminary data.</text>
</comment>
<dbReference type="AlphaFoldDB" id="A0A814G2D6"/>
<evidence type="ECO:0000256" key="1">
    <source>
        <dbReference type="SAM" id="Phobius"/>
    </source>
</evidence>
<keyword evidence="1" id="KW-0812">Transmembrane</keyword>
<dbReference type="EMBL" id="CAJNOR010000719">
    <property type="protein sequence ID" value="CAF0990465.1"/>
    <property type="molecule type" value="Genomic_DNA"/>
</dbReference>
<dbReference type="Proteomes" id="UP000663828">
    <property type="component" value="Unassembled WGS sequence"/>
</dbReference>